<proteinExistence type="inferred from homology"/>
<dbReference type="OrthoDB" id="9811910at2"/>
<comment type="caution">
    <text evidence="3">The sequence shown here is derived from an EMBL/GenBank/DDBJ whole genome shotgun (WGS) entry which is preliminary data.</text>
</comment>
<dbReference type="GO" id="GO:0030490">
    <property type="term" value="P:maturation of SSU-rRNA"/>
    <property type="evidence" value="ECO:0007669"/>
    <property type="project" value="UniProtKB-UniRule"/>
</dbReference>
<dbReference type="InterPro" id="IPR000238">
    <property type="entry name" value="RbfA"/>
</dbReference>
<dbReference type="NCBIfam" id="TIGR00082">
    <property type="entry name" value="rbfA"/>
    <property type="match status" value="1"/>
</dbReference>
<keyword evidence="2" id="KW-0963">Cytoplasm</keyword>
<dbReference type="PANTHER" id="PTHR33515:SF1">
    <property type="entry name" value="RIBOSOME-BINDING FACTOR A, CHLOROPLASTIC-RELATED"/>
    <property type="match status" value="1"/>
</dbReference>
<dbReference type="SUPFAM" id="SSF89919">
    <property type="entry name" value="Ribosome-binding factor A, RbfA"/>
    <property type="match status" value="1"/>
</dbReference>
<dbReference type="GO" id="GO:0005829">
    <property type="term" value="C:cytosol"/>
    <property type="evidence" value="ECO:0007669"/>
    <property type="project" value="TreeGrafter"/>
</dbReference>
<dbReference type="InterPro" id="IPR015946">
    <property type="entry name" value="KH_dom-like_a/b"/>
</dbReference>
<comment type="subunit">
    <text evidence="2">Monomer. Binds 30S ribosomal subunits, but not 50S ribosomal subunits or 70S ribosomes.</text>
</comment>
<dbReference type="GO" id="GO:0043024">
    <property type="term" value="F:ribosomal small subunit binding"/>
    <property type="evidence" value="ECO:0007669"/>
    <property type="project" value="TreeGrafter"/>
</dbReference>
<dbReference type="Pfam" id="PF02033">
    <property type="entry name" value="RBFA"/>
    <property type="match status" value="1"/>
</dbReference>
<keyword evidence="4" id="KW-1185">Reference proteome</keyword>
<comment type="function">
    <text evidence="2">One of several proteins that assist in the late maturation steps of the functional core of the 30S ribosomal subunit. Associates with free 30S ribosomal subunits (but not with 30S subunits that are part of 70S ribosomes or polysomes). Required for efficient processing of 16S rRNA. May interact with the 5'-terminal helix region of 16S rRNA.</text>
</comment>
<dbReference type="Proteomes" id="UP000295706">
    <property type="component" value="Unassembled WGS sequence"/>
</dbReference>
<protein>
    <recommendedName>
        <fullName evidence="2">Ribosome-binding factor A</fullName>
    </recommendedName>
</protein>
<gene>
    <name evidence="2 3" type="primary">rbfA</name>
    <name evidence="3" type="ORF">EZE20_03065</name>
</gene>
<keyword evidence="1 2" id="KW-0690">Ribosome biogenesis</keyword>
<dbReference type="InterPro" id="IPR023799">
    <property type="entry name" value="RbfA_dom_sf"/>
</dbReference>
<evidence type="ECO:0000313" key="3">
    <source>
        <dbReference type="EMBL" id="TDB67923.1"/>
    </source>
</evidence>
<dbReference type="PANTHER" id="PTHR33515">
    <property type="entry name" value="RIBOSOME-BINDING FACTOR A, CHLOROPLASTIC-RELATED"/>
    <property type="match status" value="1"/>
</dbReference>
<dbReference type="Gene3D" id="3.30.300.20">
    <property type="match status" value="1"/>
</dbReference>
<dbReference type="AlphaFoldDB" id="A0A4R4KJ49"/>
<organism evidence="3 4">
    <name type="scientific">Arundinibacter roseus</name>
    <dbReference type="NCBI Taxonomy" id="2070510"/>
    <lineage>
        <taxon>Bacteria</taxon>
        <taxon>Pseudomonadati</taxon>
        <taxon>Bacteroidota</taxon>
        <taxon>Cytophagia</taxon>
        <taxon>Cytophagales</taxon>
        <taxon>Spirosomataceae</taxon>
        <taxon>Arundinibacter</taxon>
    </lineage>
</organism>
<name>A0A4R4KJ49_9BACT</name>
<dbReference type="RefSeq" id="WP_132114388.1">
    <property type="nucleotide sequence ID" value="NZ_SMJU01000002.1"/>
</dbReference>
<evidence type="ECO:0000256" key="2">
    <source>
        <dbReference type="HAMAP-Rule" id="MF_00003"/>
    </source>
</evidence>
<comment type="subcellular location">
    <subcellularLocation>
        <location evidence="2">Cytoplasm</location>
    </subcellularLocation>
</comment>
<comment type="similarity">
    <text evidence="2">Belongs to the RbfA family.</text>
</comment>
<dbReference type="EMBL" id="SMJU01000002">
    <property type="protein sequence ID" value="TDB67923.1"/>
    <property type="molecule type" value="Genomic_DNA"/>
</dbReference>
<evidence type="ECO:0000313" key="4">
    <source>
        <dbReference type="Proteomes" id="UP000295706"/>
    </source>
</evidence>
<evidence type="ECO:0000256" key="1">
    <source>
        <dbReference type="ARBA" id="ARBA00022517"/>
    </source>
</evidence>
<dbReference type="HAMAP" id="MF_00003">
    <property type="entry name" value="RbfA"/>
    <property type="match status" value="1"/>
</dbReference>
<accession>A0A4R4KJ49</accession>
<sequence length="127" mass="14753">MESKRQQKVGRQIQKDLGEIFQREARHIINGAFVTVTAVRMTPDLGIARAYLSFLPDKNKKILHEAVEENTRFIRQKLAERVRHQLRIVPELQFYLDDTAEYAAKMDALFADLVIPPADETEEDETR</sequence>
<reference evidence="3 4" key="1">
    <citation type="submission" date="2019-02" db="EMBL/GenBank/DDBJ databases">
        <title>Arundinibacter roseus gen. nov., sp. nov., a new member of the family Cytophagaceae.</title>
        <authorList>
            <person name="Szuroczki S."/>
            <person name="Khayer B."/>
            <person name="Sproer C."/>
            <person name="Toumi M."/>
            <person name="Szabo A."/>
            <person name="Felfoldi T."/>
            <person name="Schumann P."/>
            <person name="Toth E."/>
        </authorList>
    </citation>
    <scope>NUCLEOTIDE SEQUENCE [LARGE SCALE GENOMIC DNA]</scope>
    <source>
        <strain evidence="3 4">DMA-k-7a</strain>
    </source>
</reference>